<feature type="non-terminal residue" evidence="1">
    <location>
        <position position="138"/>
    </location>
</feature>
<feature type="non-terminal residue" evidence="1">
    <location>
        <position position="1"/>
    </location>
</feature>
<accession>A0A9W6DSF8</accession>
<reference evidence="1" key="1">
    <citation type="submission" date="2022-07" db="EMBL/GenBank/DDBJ databases">
        <title>Taxonomy of Aspergillus series Nigri: significant species reduction supported by multi-species coalescent approaches.</title>
        <authorList>
            <person name="Bian C."/>
            <person name="Kusuya Y."/>
            <person name="Sklenar F."/>
            <person name="D'hooge E."/>
            <person name="Yaguchi T."/>
            <person name="Takahashi H."/>
            <person name="Hubka V."/>
        </authorList>
    </citation>
    <scope>NUCLEOTIDE SEQUENCE</scope>
    <source>
        <strain evidence="1">CBS 733.88</strain>
    </source>
</reference>
<dbReference type="Pfam" id="PF11951">
    <property type="entry name" value="Fungal_trans_2"/>
    <property type="match status" value="1"/>
</dbReference>
<sequence length="138" mass="15721">LQCEWETNVQRNTPRRRIRRNFSEKPLAGQAQGMVNVFTILKPDTTSRLLRHFLDASPRWLSTRSGPRRTDYYSWLLPALSESQLILSCVLTIASADLLKYERADPELHHVAVEYYGQAVSGLRTAIDTEMTGNVATD</sequence>
<proteinExistence type="predicted"/>
<protein>
    <submittedName>
        <fullName evidence="1">Uncharacterized protein</fullName>
    </submittedName>
</protein>
<dbReference type="InterPro" id="IPR021858">
    <property type="entry name" value="Fun_TF"/>
</dbReference>
<evidence type="ECO:0000313" key="1">
    <source>
        <dbReference type="EMBL" id="GKZ27934.1"/>
    </source>
</evidence>
<name>A0A9W6DSF8_9EURO</name>
<gene>
    <name evidence="1" type="ORF">AbraCBS73388_007049</name>
</gene>
<organism evidence="1 2">
    <name type="scientific">Aspergillus brasiliensis</name>
    <dbReference type="NCBI Taxonomy" id="319629"/>
    <lineage>
        <taxon>Eukaryota</taxon>
        <taxon>Fungi</taxon>
        <taxon>Dikarya</taxon>
        <taxon>Ascomycota</taxon>
        <taxon>Pezizomycotina</taxon>
        <taxon>Eurotiomycetes</taxon>
        <taxon>Eurotiomycetidae</taxon>
        <taxon>Eurotiales</taxon>
        <taxon>Aspergillaceae</taxon>
        <taxon>Aspergillus</taxon>
        <taxon>Aspergillus subgen. Circumdati</taxon>
    </lineage>
</organism>
<dbReference type="EMBL" id="BROQ01000381">
    <property type="protein sequence ID" value="GKZ27934.1"/>
    <property type="molecule type" value="Genomic_DNA"/>
</dbReference>
<evidence type="ECO:0000313" key="2">
    <source>
        <dbReference type="Proteomes" id="UP001143548"/>
    </source>
</evidence>
<dbReference type="Proteomes" id="UP001143548">
    <property type="component" value="Unassembled WGS sequence"/>
</dbReference>
<dbReference type="AlphaFoldDB" id="A0A9W6DSF8"/>
<comment type="caution">
    <text evidence="1">The sequence shown here is derived from an EMBL/GenBank/DDBJ whole genome shotgun (WGS) entry which is preliminary data.</text>
</comment>